<dbReference type="InterPro" id="IPR046796">
    <property type="entry name" value="Transposase_32_dom"/>
</dbReference>
<sequence>MPTSYSETISEERMALLHLIITEQNINVGQIIVDETFKCIEKGTNNLVFPLLITNICMRHNVPKLDSGKALAVKGTVITVAT</sequence>
<protein>
    <recommendedName>
        <fullName evidence="1">Putative plant transposon protein domain-containing protein</fullName>
    </recommendedName>
</protein>
<reference evidence="2 3" key="1">
    <citation type="journal article" date="2024" name="G3 (Bethesda)">
        <title>Genome assembly of Hibiscus sabdariffa L. provides insights into metabolisms of medicinal natural products.</title>
        <authorList>
            <person name="Kim T."/>
        </authorList>
    </citation>
    <scope>NUCLEOTIDE SEQUENCE [LARGE SCALE GENOMIC DNA]</scope>
    <source>
        <strain evidence="2">TK-2024</strain>
        <tissue evidence="2">Old leaves</tissue>
    </source>
</reference>
<dbReference type="Proteomes" id="UP001472677">
    <property type="component" value="Unassembled WGS sequence"/>
</dbReference>
<organism evidence="2 3">
    <name type="scientific">Hibiscus sabdariffa</name>
    <name type="common">roselle</name>
    <dbReference type="NCBI Taxonomy" id="183260"/>
    <lineage>
        <taxon>Eukaryota</taxon>
        <taxon>Viridiplantae</taxon>
        <taxon>Streptophyta</taxon>
        <taxon>Embryophyta</taxon>
        <taxon>Tracheophyta</taxon>
        <taxon>Spermatophyta</taxon>
        <taxon>Magnoliopsida</taxon>
        <taxon>eudicotyledons</taxon>
        <taxon>Gunneridae</taxon>
        <taxon>Pentapetalae</taxon>
        <taxon>rosids</taxon>
        <taxon>malvids</taxon>
        <taxon>Malvales</taxon>
        <taxon>Malvaceae</taxon>
        <taxon>Malvoideae</taxon>
        <taxon>Hibiscus</taxon>
    </lineage>
</organism>
<keyword evidence="3" id="KW-1185">Reference proteome</keyword>
<proteinExistence type="predicted"/>
<evidence type="ECO:0000313" key="3">
    <source>
        <dbReference type="Proteomes" id="UP001472677"/>
    </source>
</evidence>
<evidence type="ECO:0000259" key="1">
    <source>
        <dbReference type="Pfam" id="PF20167"/>
    </source>
</evidence>
<accession>A0ABR2ERT7</accession>
<dbReference type="Pfam" id="PF20167">
    <property type="entry name" value="Transposase_32"/>
    <property type="match status" value="1"/>
</dbReference>
<evidence type="ECO:0000313" key="2">
    <source>
        <dbReference type="EMBL" id="KAK8564700.1"/>
    </source>
</evidence>
<gene>
    <name evidence="2" type="ORF">V6N12_058283</name>
</gene>
<dbReference type="EMBL" id="JBBPBM010000010">
    <property type="protein sequence ID" value="KAK8564700.1"/>
    <property type="molecule type" value="Genomic_DNA"/>
</dbReference>
<comment type="caution">
    <text evidence="2">The sequence shown here is derived from an EMBL/GenBank/DDBJ whole genome shotgun (WGS) entry which is preliminary data.</text>
</comment>
<feature type="domain" description="Putative plant transposon protein" evidence="1">
    <location>
        <begin position="1"/>
        <end position="63"/>
    </location>
</feature>
<name>A0ABR2ERT7_9ROSI</name>